<keyword evidence="2" id="KW-1185">Reference proteome</keyword>
<gene>
    <name evidence="1" type="ORF">CCAP1982_LOCUS5221</name>
</gene>
<dbReference type="AlphaFoldDB" id="A0A811UH70"/>
<protein>
    <submittedName>
        <fullName evidence="1">(Mediterranean fruit fly) hypothetical protein</fullName>
    </submittedName>
</protein>
<sequence length="64" mass="7148">NTERSHQHPSHPPICSTATIAAHRPSALLALAARRHVHNDIAIVQRATCEMPLMHTFRPSRHAQ</sequence>
<evidence type="ECO:0000313" key="1">
    <source>
        <dbReference type="EMBL" id="CAD6996553.1"/>
    </source>
</evidence>
<comment type="caution">
    <text evidence="1">The sequence shown here is derived from an EMBL/GenBank/DDBJ whole genome shotgun (WGS) entry which is preliminary data.</text>
</comment>
<feature type="non-terminal residue" evidence="1">
    <location>
        <position position="1"/>
    </location>
</feature>
<reference evidence="1" key="1">
    <citation type="submission" date="2020-11" db="EMBL/GenBank/DDBJ databases">
        <authorList>
            <person name="Whitehead M."/>
        </authorList>
    </citation>
    <scope>NUCLEOTIDE SEQUENCE</scope>
    <source>
        <strain evidence="1">EGII</strain>
    </source>
</reference>
<name>A0A811UH70_CERCA</name>
<dbReference type="EMBL" id="CAJHJT010000004">
    <property type="protein sequence ID" value="CAD6996553.1"/>
    <property type="molecule type" value="Genomic_DNA"/>
</dbReference>
<evidence type="ECO:0000313" key="2">
    <source>
        <dbReference type="Proteomes" id="UP000606786"/>
    </source>
</evidence>
<dbReference type="Proteomes" id="UP000606786">
    <property type="component" value="Unassembled WGS sequence"/>
</dbReference>
<organism evidence="1 2">
    <name type="scientific">Ceratitis capitata</name>
    <name type="common">Mediterranean fruit fly</name>
    <name type="synonym">Tephritis capitata</name>
    <dbReference type="NCBI Taxonomy" id="7213"/>
    <lineage>
        <taxon>Eukaryota</taxon>
        <taxon>Metazoa</taxon>
        <taxon>Ecdysozoa</taxon>
        <taxon>Arthropoda</taxon>
        <taxon>Hexapoda</taxon>
        <taxon>Insecta</taxon>
        <taxon>Pterygota</taxon>
        <taxon>Neoptera</taxon>
        <taxon>Endopterygota</taxon>
        <taxon>Diptera</taxon>
        <taxon>Brachycera</taxon>
        <taxon>Muscomorpha</taxon>
        <taxon>Tephritoidea</taxon>
        <taxon>Tephritidae</taxon>
        <taxon>Ceratitis</taxon>
        <taxon>Ceratitis</taxon>
    </lineage>
</organism>
<accession>A0A811UH70</accession>
<proteinExistence type="predicted"/>